<evidence type="ECO:0000256" key="1">
    <source>
        <dbReference type="ARBA" id="ARBA00022692"/>
    </source>
</evidence>
<proteinExistence type="predicted"/>
<accession>A0A382S4W6</accession>
<dbReference type="GO" id="GO:0005524">
    <property type="term" value="F:ATP binding"/>
    <property type="evidence" value="ECO:0007669"/>
    <property type="project" value="InterPro"/>
</dbReference>
<dbReference type="GO" id="GO:0016020">
    <property type="term" value="C:membrane"/>
    <property type="evidence" value="ECO:0007669"/>
    <property type="project" value="InterPro"/>
</dbReference>
<sequence length="40" mass="4647">MKSLLRVLYYLKPYKKAVALTLVFAILTTLLDLIPPWVIK</sequence>
<protein>
    <recommendedName>
        <fullName evidence="6">ABC transmembrane type-1 domain-containing protein</fullName>
    </recommendedName>
</protein>
<keyword evidence="2 4" id="KW-1133">Transmembrane helix</keyword>
<evidence type="ECO:0000256" key="4">
    <source>
        <dbReference type="SAM" id="Phobius"/>
    </source>
</evidence>
<name>A0A382S4W6_9ZZZZ</name>
<evidence type="ECO:0000313" key="5">
    <source>
        <dbReference type="EMBL" id="SVD04944.1"/>
    </source>
</evidence>
<dbReference type="AlphaFoldDB" id="A0A382S4W6"/>
<feature type="transmembrane region" description="Helical" evidence="4">
    <location>
        <begin position="20"/>
        <end position="39"/>
    </location>
</feature>
<evidence type="ECO:0000256" key="3">
    <source>
        <dbReference type="ARBA" id="ARBA00023136"/>
    </source>
</evidence>
<dbReference type="InterPro" id="IPR036640">
    <property type="entry name" value="ABC1_TM_sf"/>
</dbReference>
<gene>
    <name evidence="5" type="ORF">METZ01_LOCUS357798</name>
</gene>
<organism evidence="5">
    <name type="scientific">marine metagenome</name>
    <dbReference type="NCBI Taxonomy" id="408172"/>
    <lineage>
        <taxon>unclassified sequences</taxon>
        <taxon>metagenomes</taxon>
        <taxon>ecological metagenomes</taxon>
    </lineage>
</organism>
<keyword evidence="1 4" id="KW-0812">Transmembrane</keyword>
<dbReference type="Gene3D" id="1.20.1560.10">
    <property type="entry name" value="ABC transporter type 1, transmembrane domain"/>
    <property type="match status" value="1"/>
</dbReference>
<feature type="non-terminal residue" evidence="5">
    <location>
        <position position="40"/>
    </location>
</feature>
<evidence type="ECO:0000256" key="2">
    <source>
        <dbReference type="ARBA" id="ARBA00022989"/>
    </source>
</evidence>
<dbReference type="EMBL" id="UINC01126452">
    <property type="protein sequence ID" value="SVD04944.1"/>
    <property type="molecule type" value="Genomic_DNA"/>
</dbReference>
<keyword evidence="3 4" id="KW-0472">Membrane</keyword>
<reference evidence="5" key="1">
    <citation type="submission" date="2018-05" db="EMBL/GenBank/DDBJ databases">
        <authorList>
            <person name="Lanie J.A."/>
            <person name="Ng W.-L."/>
            <person name="Kazmierczak K.M."/>
            <person name="Andrzejewski T.M."/>
            <person name="Davidsen T.M."/>
            <person name="Wayne K.J."/>
            <person name="Tettelin H."/>
            <person name="Glass J.I."/>
            <person name="Rusch D."/>
            <person name="Podicherti R."/>
            <person name="Tsui H.-C.T."/>
            <person name="Winkler M.E."/>
        </authorList>
    </citation>
    <scope>NUCLEOTIDE SEQUENCE</scope>
</reference>
<dbReference type="SUPFAM" id="SSF90123">
    <property type="entry name" value="ABC transporter transmembrane region"/>
    <property type="match status" value="1"/>
</dbReference>
<evidence type="ECO:0008006" key="6">
    <source>
        <dbReference type="Google" id="ProtNLM"/>
    </source>
</evidence>